<organism evidence="1 2">
    <name type="scientific">Solidesulfovibrio fructosivorans JJ]</name>
    <dbReference type="NCBI Taxonomy" id="596151"/>
    <lineage>
        <taxon>Bacteria</taxon>
        <taxon>Pseudomonadati</taxon>
        <taxon>Thermodesulfobacteriota</taxon>
        <taxon>Desulfovibrionia</taxon>
        <taxon>Desulfovibrionales</taxon>
        <taxon>Desulfovibrionaceae</taxon>
        <taxon>Solidesulfovibrio</taxon>
    </lineage>
</organism>
<keyword evidence="2" id="KW-1185">Reference proteome</keyword>
<proteinExistence type="predicted"/>
<reference evidence="1 2" key="1">
    <citation type="submission" date="2010-08" db="EMBL/GenBank/DDBJ databases">
        <title>The draft genome of Desulfovibrio fructosovorans JJ.</title>
        <authorList>
            <consortium name="US DOE Joint Genome Institute (JGI-PGF)"/>
            <person name="Lucas S."/>
            <person name="Copeland A."/>
            <person name="Lapidus A."/>
            <person name="Cheng J.-F."/>
            <person name="Bruce D."/>
            <person name="Goodwin L."/>
            <person name="Pitluck S."/>
            <person name="Land M.L."/>
            <person name="Hauser L."/>
            <person name="Chang Y.-J."/>
            <person name="Jeffries C."/>
            <person name="Wall J.D."/>
            <person name="Stahl D.A."/>
            <person name="Arkin A.P."/>
            <person name="Dehal P."/>
            <person name="Stolyar S.M."/>
            <person name="Hazen T.C."/>
            <person name="Woyke T.J."/>
        </authorList>
    </citation>
    <scope>NUCLEOTIDE SEQUENCE [LARGE SCALE GENOMIC DNA]</scope>
    <source>
        <strain evidence="1 2">JJ</strain>
    </source>
</reference>
<gene>
    <name evidence="1" type="ORF">DesfrDRAFT_0165</name>
</gene>
<dbReference type="STRING" id="596151.DesfrDRAFT_0165"/>
<dbReference type="EMBL" id="AECZ01000001">
    <property type="protein sequence ID" value="EFL53117.1"/>
    <property type="molecule type" value="Genomic_DNA"/>
</dbReference>
<dbReference type="Proteomes" id="UP000006250">
    <property type="component" value="Unassembled WGS sequence"/>
</dbReference>
<accession>E1JRB6</accession>
<protein>
    <submittedName>
        <fullName evidence="1">Uncharacterized protein</fullName>
    </submittedName>
</protein>
<comment type="caution">
    <text evidence="1">The sequence shown here is derived from an EMBL/GenBank/DDBJ whole genome shotgun (WGS) entry which is preliminary data.</text>
</comment>
<evidence type="ECO:0000313" key="2">
    <source>
        <dbReference type="Proteomes" id="UP000006250"/>
    </source>
</evidence>
<evidence type="ECO:0000313" key="1">
    <source>
        <dbReference type="EMBL" id="EFL53117.1"/>
    </source>
</evidence>
<name>E1JRB6_SOLFR</name>
<dbReference type="AlphaFoldDB" id="E1JRB6"/>
<sequence length="109" mass="11334">MRLTVTRGDGVSPAPDELTAELACSEAPATQAGRNYLDEYGQDAAEVDVTCMPESSVGVLLPGELVEIDDGPAAETWRATVTGIEITLAVADSGAATLTQTLTVERPLE</sequence>
<dbReference type="RefSeq" id="WP_005990187.1">
    <property type="nucleotide sequence ID" value="NZ_AECZ01000001.1"/>
</dbReference>